<proteinExistence type="inferred from homology"/>
<evidence type="ECO:0000256" key="5">
    <source>
        <dbReference type="ARBA" id="ARBA00023242"/>
    </source>
</evidence>
<evidence type="ECO:0000256" key="1">
    <source>
        <dbReference type="ARBA" id="ARBA00004123"/>
    </source>
</evidence>
<evidence type="ECO:0000313" key="10">
    <source>
        <dbReference type="Proteomes" id="UP001363622"/>
    </source>
</evidence>
<protein>
    <recommendedName>
        <fullName evidence="3 6">DNA replication complex GINS protein SLD5</fullName>
    </recommendedName>
</protein>
<evidence type="ECO:0000256" key="2">
    <source>
        <dbReference type="ARBA" id="ARBA00008187"/>
    </source>
</evidence>
<comment type="subcellular location">
    <subcellularLocation>
        <location evidence="1 6">Nucleus</location>
    </subcellularLocation>
</comment>
<dbReference type="Pfam" id="PF05916">
    <property type="entry name" value="Sld5"/>
    <property type="match status" value="1"/>
</dbReference>
<dbReference type="SUPFAM" id="SSF160059">
    <property type="entry name" value="PriA/YqbF domain"/>
    <property type="match status" value="1"/>
</dbReference>
<comment type="similarity">
    <text evidence="2 6">Belongs to the GINS4/SLD5 family.</text>
</comment>
<comment type="function">
    <text evidence="6">The GINS complex plays an essential role in the initiation of DNA replication.</text>
</comment>
<evidence type="ECO:0000256" key="4">
    <source>
        <dbReference type="ARBA" id="ARBA00022705"/>
    </source>
</evidence>
<dbReference type="EMBL" id="JBBPHU010000010">
    <property type="protein sequence ID" value="KAK7512755.1"/>
    <property type="molecule type" value="Genomic_DNA"/>
</dbReference>
<evidence type="ECO:0000313" key="9">
    <source>
        <dbReference type="EMBL" id="KAK7512755.1"/>
    </source>
</evidence>
<gene>
    <name evidence="9" type="ORF">IWZ03DRAFT_408228</name>
</gene>
<feature type="domain" description="GINS subunit" evidence="7">
    <location>
        <begin position="74"/>
        <end position="152"/>
    </location>
</feature>
<reference evidence="9 10" key="1">
    <citation type="submission" date="2024-04" db="EMBL/GenBank/DDBJ databases">
        <title>Phyllosticta paracitricarpa is synonymous to the EU quarantine fungus P. citricarpa based on phylogenomic analyses.</title>
        <authorList>
            <consortium name="Lawrence Berkeley National Laboratory"/>
            <person name="Van Ingen-Buijs V.A."/>
            <person name="Van Westerhoven A.C."/>
            <person name="Haridas S."/>
            <person name="Skiadas P."/>
            <person name="Martin F."/>
            <person name="Groenewald J.Z."/>
            <person name="Crous P.W."/>
            <person name="Seidl M.F."/>
        </authorList>
    </citation>
    <scope>NUCLEOTIDE SEQUENCE [LARGE SCALE GENOMIC DNA]</scope>
    <source>
        <strain evidence="9 10">CBS 123371</strain>
    </source>
</reference>
<dbReference type="InterPro" id="IPR008591">
    <property type="entry name" value="GINS_Sld5"/>
</dbReference>
<dbReference type="CDD" id="cd21692">
    <property type="entry name" value="GINS_B_Sld5"/>
    <property type="match status" value="1"/>
</dbReference>
<comment type="caution">
    <text evidence="9">The sequence shown here is derived from an EMBL/GenBank/DDBJ whole genome shotgun (WGS) entry which is preliminary data.</text>
</comment>
<dbReference type="Gene3D" id="3.40.5.60">
    <property type="match status" value="1"/>
</dbReference>
<dbReference type="PANTHER" id="PTHR21206">
    <property type="entry name" value="SLD5 PROTEIN"/>
    <property type="match status" value="1"/>
</dbReference>
<dbReference type="Proteomes" id="UP001363622">
    <property type="component" value="Unassembled WGS sequence"/>
</dbReference>
<evidence type="ECO:0000256" key="3">
    <source>
        <dbReference type="ARBA" id="ARBA00014804"/>
    </source>
</evidence>
<dbReference type="CDD" id="cd11711">
    <property type="entry name" value="GINS_A_Sld5"/>
    <property type="match status" value="1"/>
</dbReference>
<dbReference type="PANTHER" id="PTHR21206:SF0">
    <property type="entry name" value="DNA REPLICATION COMPLEX GINS PROTEIN SLD5"/>
    <property type="match status" value="1"/>
</dbReference>
<accession>A0ABR1KGV6</accession>
<keyword evidence="10" id="KW-1185">Reference proteome</keyword>
<evidence type="ECO:0000256" key="6">
    <source>
        <dbReference type="PIRNR" id="PIRNR007764"/>
    </source>
</evidence>
<dbReference type="InterPro" id="IPR036224">
    <property type="entry name" value="GINS_bundle-like_dom_sf"/>
</dbReference>
<dbReference type="Gene3D" id="1.20.58.1030">
    <property type="match status" value="1"/>
</dbReference>
<dbReference type="Pfam" id="PF16922">
    <property type="entry name" value="SLD5_C"/>
    <property type="match status" value="1"/>
</dbReference>
<sequence>MEIDDILADVDQTFAAQTRAAAGGLPDAALAAADLQDLTRRWVAERVAPEVLPWPEALMERVMRRIRGQIELVEEQTGNMDPKANFRLILYQTELERFKFLVRSFLRARMAKIDKHPHHTLLTPSTFSRLSLPERQYLSQHQALLTSHYASSFLSQFPPQLQRLDDKAGGISMVDAPDADAAVFCRVLRDCGVVGVGGVDEEREVDLRRGDVLVVRWSVVAERVVRGDVELI</sequence>
<dbReference type="InterPro" id="IPR038749">
    <property type="entry name" value="Sld5_GINS_A"/>
</dbReference>
<evidence type="ECO:0000259" key="8">
    <source>
        <dbReference type="Pfam" id="PF16922"/>
    </source>
</evidence>
<dbReference type="InterPro" id="IPR021151">
    <property type="entry name" value="GINS_A"/>
</dbReference>
<keyword evidence="5 6" id="KW-0539">Nucleus</keyword>
<dbReference type="InterPro" id="IPR031633">
    <property type="entry name" value="SLD5_C"/>
</dbReference>
<organism evidence="9 10">
    <name type="scientific">Phyllosticta citriasiana</name>
    <dbReference type="NCBI Taxonomy" id="595635"/>
    <lineage>
        <taxon>Eukaryota</taxon>
        <taxon>Fungi</taxon>
        <taxon>Dikarya</taxon>
        <taxon>Ascomycota</taxon>
        <taxon>Pezizomycotina</taxon>
        <taxon>Dothideomycetes</taxon>
        <taxon>Dothideomycetes incertae sedis</taxon>
        <taxon>Botryosphaeriales</taxon>
        <taxon>Phyllostictaceae</taxon>
        <taxon>Phyllosticta</taxon>
    </lineage>
</organism>
<dbReference type="SUPFAM" id="SSF158573">
    <property type="entry name" value="GINS helical bundle-like"/>
    <property type="match status" value="1"/>
</dbReference>
<name>A0ABR1KGV6_9PEZI</name>
<dbReference type="PIRSF" id="PIRSF007764">
    <property type="entry name" value="Sld5"/>
    <property type="match status" value="1"/>
</dbReference>
<keyword evidence="4 6" id="KW-0235">DNA replication</keyword>
<evidence type="ECO:0000259" key="7">
    <source>
        <dbReference type="Pfam" id="PF05916"/>
    </source>
</evidence>
<feature type="domain" description="DNA replication complex GINS protein SLD5 C-terminal" evidence="8">
    <location>
        <begin position="177"/>
        <end position="232"/>
    </location>
</feature>